<dbReference type="RefSeq" id="WP_089737433.1">
    <property type="nucleotide sequence ID" value="NZ_FNEG01000005.1"/>
</dbReference>
<evidence type="ECO:0000256" key="1">
    <source>
        <dbReference type="ARBA" id="ARBA00004651"/>
    </source>
</evidence>
<dbReference type="InterPro" id="IPR051791">
    <property type="entry name" value="Pra-immunoreactive"/>
</dbReference>
<evidence type="ECO:0000313" key="10">
    <source>
        <dbReference type="Proteomes" id="UP000199426"/>
    </source>
</evidence>
<evidence type="ECO:0000256" key="2">
    <source>
        <dbReference type="ARBA" id="ARBA00022475"/>
    </source>
</evidence>
<dbReference type="Proteomes" id="UP000199426">
    <property type="component" value="Unassembled WGS sequence"/>
</dbReference>
<keyword evidence="4 6" id="KW-1133">Transmembrane helix</keyword>
<dbReference type="AlphaFoldDB" id="A0A2X2Z4F5"/>
<organism evidence="9 11">
    <name type="scientific">Chryseobacterium jejuense</name>
    <dbReference type="NCBI Taxonomy" id="445960"/>
    <lineage>
        <taxon>Bacteria</taxon>
        <taxon>Pseudomonadati</taxon>
        <taxon>Bacteroidota</taxon>
        <taxon>Flavobacteriia</taxon>
        <taxon>Flavobacteriales</taxon>
        <taxon>Weeksellaceae</taxon>
        <taxon>Chryseobacterium group</taxon>
        <taxon>Chryseobacterium</taxon>
    </lineage>
</organism>
<accession>A0A2X2Z4F5</accession>
<protein>
    <submittedName>
        <fullName evidence="8 9">RDD family</fullName>
    </submittedName>
</protein>
<feature type="domain" description="RDD" evidence="7">
    <location>
        <begin position="175"/>
        <end position="309"/>
    </location>
</feature>
<evidence type="ECO:0000313" key="8">
    <source>
        <dbReference type="EMBL" id="SDJ32475.1"/>
    </source>
</evidence>
<dbReference type="EMBL" id="UAWB01000006">
    <property type="protein sequence ID" value="SQB45360.1"/>
    <property type="molecule type" value="Genomic_DNA"/>
</dbReference>
<gene>
    <name evidence="9" type="ORF">NCTC13492_02706</name>
    <name evidence="8" type="ORF">SAMN05421542_3188</name>
</gene>
<evidence type="ECO:0000313" key="9">
    <source>
        <dbReference type="EMBL" id="SQB45360.1"/>
    </source>
</evidence>
<feature type="transmembrane region" description="Helical" evidence="6">
    <location>
        <begin position="212"/>
        <end position="234"/>
    </location>
</feature>
<evidence type="ECO:0000256" key="4">
    <source>
        <dbReference type="ARBA" id="ARBA00022989"/>
    </source>
</evidence>
<feature type="transmembrane region" description="Helical" evidence="6">
    <location>
        <begin position="134"/>
        <end position="151"/>
    </location>
</feature>
<feature type="transmembrane region" description="Helical" evidence="6">
    <location>
        <begin position="9"/>
        <end position="31"/>
    </location>
</feature>
<evidence type="ECO:0000256" key="5">
    <source>
        <dbReference type="ARBA" id="ARBA00023136"/>
    </source>
</evidence>
<dbReference type="PANTHER" id="PTHR36115:SF4">
    <property type="entry name" value="MEMBRANE PROTEIN"/>
    <property type="match status" value="1"/>
</dbReference>
<feature type="transmembrane region" description="Helical" evidence="6">
    <location>
        <begin position="91"/>
        <end position="114"/>
    </location>
</feature>
<reference evidence="9 11" key="2">
    <citation type="submission" date="2018-06" db="EMBL/GenBank/DDBJ databases">
        <authorList>
            <consortium name="Pathogen Informatics"/>
            <person name="Doyle S."/>
        </authorList>
    </citation>
    <scope>NUCLEOTIDE SEQUENCE [LARGE SCALE GENOMIC DNA]</scope>
    <source>
        <strain evidence="9 11">NCTC13492</strain>
    </source>
</reference>
<dbReference type="Pfam" id="PF06271">
    <property type="entry name" value="RDD"/>
    <property type="match status" value="1"/>
</dbReference>
<feature type="transmembrane region" description="Helical" evidence="6">
    <location>
        <begin position="307"/>
        <end position="325"/>
    </location>
</feature>
<dbReference type="Proteomes" id="UP000251670">
    <property type="component" value="Unassembled WGS sequence"/>
</dbReference>
<evidence type="ECO:0000259" key="7">
    <source>
        <dbReference type="Pfam" id="PF06271"/>
    </source>
</evidence>
<evidence type="ECO:0000256" key="6">
    <source>
        <dbReference type="SAM" id="Phobius"/>
    </source>
</evidence>
<feature type="transmembrane region" description="Helical" evidence="6">
    <location>
        <begin position="179"/>
        <end position="200"/>
    </location>
</feature>
<dbReference type="OrthoDB" id="762068at2"/>
<name>A0A2X2Z4F5_CHRJE</name>
<evidence type="ECO:0000313" key="11">
    <source>
        <dbReference type="Proteomes" id="UP000251670"/>
    </source>
</evidence>
<dbReference type="STRING" id="445960.SAMN05421542_3188"/>
<evidence type="ECO:0000256" key="3">
    <source>
        <dbReference type="ARBA" id="ARBA00022692"/>
    </source>
</evidence>
<keyword evidence="5 6" id="KW-0472">Membrane</keyword>
<keyword evidence="10" id="KW-1185">Reference proteome</keyword>
<sequence>MNDTKSKFIAYSSLLTLLLGILTSIIFYNFYNGTTISSWISYFYLLKPLSLYVTHSEGPFNLWETIIYFILFLGTVFFLKTKGKEKRLLGFVFSVVLINNIMLVLFGIFNWVYFSFNPPSGIALEAQPTPITSIMKLLIQAFYIIMSFLVLKKIKQENEKKVTIAAKELKYTVQWQRGLHLLIDSLVIVGVFTNFAWMFSHSLQGNHIFQSYFNNYFGLVIIIVLIRLIFYPVFEFYFGSTPAKFLTESRVVDKHNNQPGLKTIFKRSLYRSIPFDGLSFFGKNGWHDSLSETYVIKEETEGIHSKHFLWILVFVVPLLSYNYFIKGAISDHQYSKSLEKEEGYDVQWYNNSRMNINTNQFYVVQAIDYAPDNNVLGLKVEEIKGDAVKVKKIKLMGGFSNDFWGVKMDYDRQIDSAQVYTISRMNLENMFPQNKIEKLQGTHAQDLFNNGIKYNFNNVYEVNVPYFDLGNTFYDTQQETRNNSGKFIIGNRGKSGKVISVKNIKGDMIWKDRFPIVFGAAKGSTEEKVVLKTNYSAEIKNNTSEITVADSLNNQQNYILEINEGAFKIYRIK</sequence>
<reference evidence="8 10" key="1">
    <citation type="submission" date="2016-10" db="EMBL/GenBank/DDBJ databases">
        <authorList>
            <person name="Varghese N."/>
            <person name="Submissions S."/>
        </authorList>
    </citation>
    <scope>NUCLEOTIDE SEQUENCE [LARGE SCALE GENOMIC DNA]</scope>
    <source>
        <strain evidence="8 10">DSM 19299</strain>
    </source>
</reference>
<keyword evidence="2" id="KW-1003">Cell membrane</keyword>
<dbReference type="EMBL" id="FNEG01000005">
    <property type="protein sequence ID" value="SDJ32475.1"/>
    <property type="molecule type" value="Genomic_DNA"/>
</dbReference>
<proteinExistence type="predicted"/>
<keyword evidence="3 6" id="KW-0812">Transmembrane</keyword>
<dbReference type="InterPro" id="IPR010432">
    <property type="entry name" value="RDD"/>
</dbReference>
<comment type="subcellular location">
    <subcellularLocation>
        <location evidence="1">Cell membrane</location>
        <topology evidence="1">Multi-pass membrane protein</topology>
    </subcellularLocation>
</comment>
<feature type="transmembrane region" description="Helical" evidence="6">
    <location>
        <begin position="60"/>
        <end position="79"/>
    </location>
</feature>
<dbReference type="PANTHER" id="PTHR36115">
    <property type="entry name" value="PROLINE-RICH ANTIGEN HOMOLOG-RELATED"/>
    <property type="match status" value="1"/>
</dbReference>
<dbReference type="GO" id="GO:0005886">
    <property type="term" value="C:plasma membrane"/>
    <property type="evidence" value="ECO:0007669"/>
    <property type="project" value="UniProtKB-SubCell"/>
</dbReference>